<dbReference type="InterPro" id="IPR018253">
    <property type="entry name" value="DnaJ_domain_CS"/>
</dbReference>
<dbReference type="PROSITE" id="PS50076">
    <property type="entry name" value="DNAJ_2"/>
    <property type="match status" value="2"/>
</dbReference>
<keyword evidence="6" id="KW-1185">Reference proteome</keyword>
<organism evidence="5 6">
    <name type="scientific">Mycoplasma bradburyae</name>
    <dbReference type="NCBI Taxonomy" id="2963128"/>
    <lineage>
        <taxon>Bacteria</taxon>
        <taxon>Bacillati</taxon>
        <taxon>Mycoplasmatota</taxon>
        <taxon>Mollicutes</taxon>
        <taxon>Mycoplasmataceae</taxon>
        <taxon>Mycoplasma</taxon>
    </lineage>
</organism>
<gene>
    <name evidence="5" type="ORF">LNO68_00935</name>
</gene>
<evidence type="ECO:0000313" key="5">
    <source>
        <dbReference type="EMBL" id="MDC4181752.1"/>
    </source>
</evidence>
<dbReference type="RefSeq" id="WP_255034737.1">
    <property type="nucleotide sequence ID" value="NZ_CP101414.1"/>
</dbReference>
<keyword evidence="3" id="KW-1133">Transmembrane helix</keyword>
<dbReference type="SMART" id="SM00271">
    <property type="entry name" value="DnaJ"/>
    <property type="match status" value="2"/>
</dbReference>
<protein>
    <submittedName>
        <fullName evidence="5">DnaJ domain-containing protein</fullName>
    </submittedName>
</protein>
<evidence type="ECO:0000256" key="2">
    <source>
        <dbReference type="SAM" id="MobiDB-lite"/>
    </source>
</evidence>
<dbReference type="Gene3D" id="1.10.287.110">
    <property type="entry name" value="DnaJ domain"/>
    <property type="match status" value="2"/>
</dbReference>
<dbReference type="PANTHER" id="PTHR43096:SF52">
    <property type="entry name" value="DNAJ HOMOLOG 1, MITOCHONDRIAL-RELATED"/>
    <property type="match status" value="1"/>
</dbReference>
<feature type="domain" description="J" evidence="4">
    <location>
        <begin position="144"/>
        <end position="207"/>
    </location>
</feature>
<evidence type="ECO:0000313" key="6">
    <source>
        <dbReference type="Proteomes" id="UP001220940"/>
    </source>
</evidence>
<dbReference type="Pfam" id="PF00226">
    <property type="entry name" value="DnaJ"/>
    <property type="match status" value="2"/>
</dbReference>
<dbReference type="EMBL" id="JAJHZM010000002">
    <property type="protein sequence ID" value="MDC4181752.1"/>
    <property type="molecule type" value="Genomic_DNA"/>
</dbReference>
<keyword evidence="3" id="KW-0812">Transmembrane</keyword>
<dbReference type="InterPro" id="IPR036869">
    <property type="entry name" value="J_dom_sf"/>
</dbReference>
<name>A0ABT5G9Y3_9MOLU</name>
<evidence type="ECO:0000259" key="4">
    <source>
        <dbReference type="PROSITE" id="PS50076"/>
    </source>
</evidence>
<evidence type="ECO:0000256" key="3">
    <source>
        <dbReference type="SAM" id="Phobius"/>
    </source>
</evidence>
<feature type="transmembrane region" description="Helical" evidence="3">
    <location>
        <begin position="348"/>
        <end position="370"/>
    </location>
</feature>
<comment type="caution">
    <text evidence="5">The sequence shown here is derived from an EMBL/GenBank/DDBJ whole genome shotgun (WGS) entry which is preliminary data.</text>
</comment>
<sequence length="377" mass="43619">MEEQNYYEILGVSENATTSEIKKAFRKLAKKYHPDVNPDPKSVERFQKINQAYEVLSDEEARSNYDYDLNGYDYDDEDENDLEDTKDYSDTISIIFGNKNNKKTDKSASQNQQKKQYTSSNNQQKAAGQTTTKASKKDPYTPKTLYEILDVTKKTSEEEITKKYNLLKQKYPENSPIETIAWTAKEIKCAYTVLSSHVDKKKYDNTSVFVFEGVIHLGGVFSREVHLKGLQNQTKKAKASTTTTASTTRKIHHKKEHIHRTVFHNQKTPRTINRSTQEFPKQYEQRPQEFDINLDQYITNVVHSDQDVDFFRKTLTKKEENKNNSSHHQTVQVKKENFLTRFRNKHPILSSVIAGTFIASILIIIIIVVITKIGLTN</sequence>
<evidence type="ECO:0000256" key="1">
    <source>
        <dbReference type="ARBA" id="ARBA00023186"/>
    </source>
</evidence>
<dbReference type="Proteomes" id="UP001220940">
    <property type="component" value="Unassembled WGS sequence"/>
</dbReference>
<dbReference type="PROSITE" id="PS00636">
    <property type="entry name" value="DNAJ_1"/>
    <property type="match status" value="1"/>
</dbReference>
<keyword evidence="3" id="KW-0472">Membrane</keyword>
<dbReference type="CDD" id="cd06257">
    <property type="entry name" value="DnaJ"/>
    <property type="match status" value="1"/>
</dbReference>
<dbReference type="InterPro" id="IPR001623">
    <property type="entry name" value="DnaJ_domain"/>
</dbReference>
<dbReference type="PRINTS" id="PR00625">
    <property type="entry name" value="JDOMAIN"/>
</dbReference>
<feature type="compositionally biased region" description="Acidic residues" evidence="2">
    <location>
        <begin position="73"/>
        <end position="82"/>
    </location>
</feature>
<feature type="domain" description="J" evidence="4">
    <location>
        <begin position="5"/>
        <end position="69"/>
    </location>
</feature>
<accession>A0ABT5G9Y3</accession>
<proteinExistence type="predicted"/>
<feature type="region of interest" description="Disordered" evidence="2">
    <location>
        <begin position="64"/>
        <end position="86"/>
    </location>
</feature>
<dbReference type="SUPFAM" id="SSF46565">
    <property type="entry name" value="Chaperone J-domain"/>
    <property type="match status" value="2"/>
</dbReference>
<dbReference type="PANTHER" id="PTHR43096">
    <property type="entry name" value="DNAJ HOMOLOG 1, MITOCHONDRIAL-RELATED"/>
    <property type="match status" value="1"/>
</dbReference>
<feature type="compositionally biased region" description="Polar residues" evidence="2">
    <location>
        <begin position="107"/>
        <end position="133"/>
    </location>
</feature>
<keyword evidence="1" id="KW-0143">Chaperone</keyword>
<reference evidence="5" key="1">
    <citation type="submission" date="2021-11" db="EMBL/GenBank/DDBJ databases">
        <title>Description of Mycoplasma bradburyaesp. nov.from sea birds: a tribute to a great mycoplasmologist.</title>
        <authorList>
            <person name="Ramirez A.S."/>
            <person name="Poveda C."/>
            <person name="Suarez-Perez A."/>
            <person name="Rosales R.S."/>
            <person name="Dijkman R."/>
            <person name="Feberwee A."/>
            <person name="Spergser J."/>
            <person name="Szostak M.P."/>
            <person name="Ressel L."/>
            <person name="Calabuig P."/>
            <person name="Catania S."/>
            <person name="Gobbo F."/>
            <person name="Timofte D."/>
            <person name="Poveda J.B."/>
        </authorList>
    </citation>
    <scope>NUCLEOTIDE SEQUENCE [LARGE SCALE GENOMIC DNA]</scope>
    <source>
        <strain evidence="5">T158</strain>
    </source>
</reference>
<feature type="region of interest" description="Disordered" evidence="2">
    <location>
        <begin position="100"/>
        <end position="139"/>
    </location>
</feature>